<reference evidence="2 3" key="1">
    <citation type="submission" date="2024-10" db="EMBL/GenBank/DDBJ databases">
        <title>Updated reference genomes for cyclostephanoid diatoms.</title>
        <authorList>
            <person name="Roberts W.R."/>
            <person name="Alverson A.J."/>
        </authorList>
    </citation>
    <scope>NUCLEOTIDE SEQUENCE [LARGE SCALE GENOMIC DNA]</scope>
    <source>
        <strain evidence="2 3">AJA232-27</strain>
    </source>
</reference>
<dbReference type="EMBL" id="JALLBG020000108">
    <property type="protein sequence ID" value="KAL3764290.1"/>
    <property type="molecule type" value="Genomic_DNA"/>
</dbReference>
<protein>
    <recommendedName>
        <fullName evidence="4">F-box domain-containing protein</fullName>
    </recommendedName>
</protein>
<comment type="caution">
    <text evidence="2">The sequence shown here is derived from an EMBL/GenBank/DDBJ whole genome shotgun (WGS) entry which is preliminary data.</text>
</comment>
<evidence type="ECO:0008006" key="4">
    <source>
        <dbReference type="Google" id="ProtNLM"/>
    </source>
</evidence>
<evidence type="ECO:0000313" key="3">
    <source>
        <dbReference type="Proteomes" id="UP001530293"/>
    </source>
</evidence>
<accession>A0ABD3MJN1</accession>
<evidence type="ECO:0000313" key="2">
    <source>
        <dbReference type="EMBL" id="KAL3764290.1"/>
    </source>
</evidence>
<dbReference type="InterPro" id="IPR036047">
    <property type="entry name" value="F-box-like_dom_sf"/>
</dbReference>
<feature type="region of interest" description="Disordered" evidence="1">
    <location>
        <begin position="1"/>
        <end position="36"/>
    </location>
</feature>
<dbReference type="CDD" id="cd09917">
    <property type="entry name" value="F-box_SF"/>
    <property type="match status" value="1"/>
</dbReference>
<dbReference type="SUPFAM" id="SSF81383">
    <property type="entry name" value="F-box domain"/>
    <property type="match status" value="1"/>
</dbReference>
<dbReference type="Proteomes" id="UP001530293">
    <property type="component" value="Unassembled WGS sequence"/>
</dbReference>
<dbReference type="AlphaFoldDB" id="A0ABD3MJN1"/>
<name>A0ABD3MJN1_9STRA</name>
<evidence type="ECO:0000256" key="1">
    <source>
        <dbReference type="SAM" id="MobiDB-lite"/>
    </source>
</evidence>
<organism evidence="2 3">
    <name type="scientific">Discostella pseudostelligera</name>
    <dbReference type="NCBI Taxonomy" id="259834"/>
    <lineage>
        <taxon>Eukaryota</taxon>
        <taxon>Sar</taxon>
        <taxon>Stramenopiles</taxon>
        <taxon>Ochrophyta</taxon>
        <taxon>Bacillariophyta</taxon>
        <taxon>Coscinodiscophyceae</taxon>
        <taxon>Thalassiosirophycidae</taxon>
        <taxon>Stephanodiscales</taxon>
        <taxon>Stephanodiscaceae</taxon>
        <taxon>Discostella</taxon>
    </lineage>
</organism>
<proteinExistence type="predicted"/>
<gene>
    <name evidence="2" type="ORF">ACHAWU_004102</name>
</gene>
<feature type="compositionally biased region" description="Basic residues" evidence="1">
    <location>
        <begin position="1"/>
        <end position="11"/>
    </location>
</feature>
<feature type="region of interest" description="Disordered" evidence="1">
    <location>
        <begin position="175"/>
        <end position="195"/>
    </location>
</feature>
<keyword evidence="3" id="KW-1185">Reference proteome</keyword>
<sequence>MPRSKTTKRKNSGGVSSTSNKKSRRKSDGASSTSLSPSATFMDLPVDITTRITSYMSITMMAALSLSCTCKSLRAAVEHHLETYAKSITKQRWNRLPRPLVTLAYDDASRMNINGVTKKTAMALMIPDAVLRKLRYTSKRLSRRCTAHVYKVSTIVSHLSSVYPTVEEFETALKTKNQKSSSARSKREENKRTRAGRQAEIQAMMKEHNMEMEYQRDADLMSLVKKYVANGAKKNLAKIKEEVIALGLQNARRAEVDELVKVSGVDCRTIKLAEKEEYAKTGDDGKLESIKETIQIEKDRLGRLEGYRKAFHKTLLELVGGEQWILQVPDYVWTRNAIIREFLDYGRGDVTEACTGIVSILRAKQEEKDGDTKTPSAIVMKKYVKVLRREDLVHELRQHGLSLRKDSNFCEQFIQGTTEASLQEVGATMALSAHLFQHGGHRCWSHNAAHLEGVMRKRYGTNECDSWYDAFESVKSLVDHSYRYDSDDEYYSDY</sequence>